<feature type="compositionally biased region" description="Basic and acidic residues" evidence="1">
    <location>
        <begin position="29"/>
        <end position="61"/>
    </location>
</feature>
<accession>A0ABS3UA07</accession>
<dbReference type="EMBL" id="JAGFNP010000016">
    <property type="protein sequence ID" value="MBO3735615.1"/>
    <property type="molecule type" value="Genomic_DNA"/>
</dbReference>
<dbReference type="RefSeq" id="WP_208499322.1">
    <property type="nucleotide sequence ID" value="NZ_JAGFNP010000016.1"/>
</dbReference>
<sequence length="265" mass="30205">MVYAASVESDSPGACRYDPDASDPTLPESDPRSPRYEPPHLRHRPGDTWIIDRDRPHDPKDPGPFGSPDWRPDTRTGRHRRGELPDPSREPVEPRSERANRPSPGQTPEGAEGRRPSPGRTGIEPPEPPERPRRRFWADDNEDRYDFGKLREDAWARFLAGSQELHHAHLVATTTFADRWVHFWLTLRALLFRALGIHTPEEAEPIEGPTVPLRTVVQGGQVPPRGLLSGTPLQGLHRTNPISPYLSHWERHFDERQAFRETMAL</sequence>
<keyword evidence="3" id="KW-1185">Reference proteome</keyword>
<protein>
    <submittedName>
        <fullName evidence="2">Uncharacterized protein</fullName>
    </submittedName>
</protein>
<gene>
    <name evidence="2" type="ORF">J5V16_22555</name>
</gene>
<feature type="compositionally biased region" description="Basic and acidic residues" evidence="1">
    <location>
        <begin position="70"/>
        <end position="100"/>
    </location>
</feature>
<reference evidence="2 3" key="1">
    <citation type="submission" date="2021-03" db="EMBL/GenBank/DDBJ databases">
        <title>Glycomyces sp. nov., a novel actinomycete isolated from soil.</title>
        <authorList>
            <person name="Yang X."/>
            <person name="Xu X."/>
        </authorList>
    </citation>
    <scope>NUCLEOTIDE SEQUENCE [LARGE SCALE GENOMIC DNA]</scope>
    <source>
        <strain evidence="2 3">NEAU-S30</strain>
    </source>
</reference>
<comment type="caution">
    <text evidence="2">The sequence shown here is derived from an EMBL/GenBank/DDBJ whole genome shotgun (WGS) entry which is preliminary data.</text>
</comment>
<organism evidence="2 3">
    <name type="scientific">Glycomyces niveus</name>
    <dbReference type="NCBI Taxonomy" id="2820287"/>
    <lineage>
        <taxon>Bacteria</taxon>
        <taxon>Bacillati</taxon>
        <taxon>Actinomycetota</taxon>
        <taxon>Actinomycetes</taxon>
        <taxon>Glycomycetales</taxon>
        <taxon>Glycomycetaceae</taxon>
        <taxon>Glycomyces</taxon>
    </lineage>
</organism>
<feature type="region of interest" description="Disordered" evidence="1">
    <location>
        <begin position="1"/>
        <end position="137"/>
    </location>
</feature>
<evidence type="ECO:0000313" key="3">
    <source>
        <dbReference type="Proteomes" id="UP000681341"/>
    </source>
</evidence>
<dbReference type="Proteomes" id="UP000681341">
    <property type="component" value="Unassembled WGS sequence"/>
</dbReference>
<evidence type="ECO:0000313" key="2">
    <source>
        <dbReference type="EMBL" id="MBO3735615.1"/>
    </source>
</evidence>
<evidence type="ECO:0000256" key="1">
    <source>
        <dbReference type="SAM" id="MobiDB-lite"/>
    </source>
</evidence>
<proteinExistence type="predicted"/>
<name>A0ABS3UA07_9ACTN</name>